<feature type="domain" description="RanBD1" evidence="2">
    <location>
        <begin position="97"/>
        <end position="255"/>
    </location>
</feature>
<dbReference type="EMBL" id="KQ964251">
    <property type="protein sequence ID" value="KXJ90943.1"/>
    <property type="molecule type" value="Genomic_DNA"/>
</dbReference>
<proteinExistence type="predicted"/>
<dbReference type="InParanoid" id="A0A136J1F9"/>
<dbReference type="OrthoDB" id="185618at2759"/>
<dbReference type="SMART" id="SM00160">
    <property type="entry name" value="RanBD"/>
    <property type="match status" value="1"/>
</dbReference>
<name>A0A136J1F9_9PEZI</name>
<dbReference type="AlphaFoldDB" id="A0A136J1F9"/>
<dbReference type="InterPro" id="IPR000156">
    <property type="entry name" value="Ran_bind_dom"/>
</dbReference>
<dbReference type="PROSITE" id="PS50196">
    <property type="entry name" value="RANBD1"/>
    <property type="match status" value="1"/>
</dbReference>
<dbReference type="CDD" id="cd13170">
    <property type="entry name" value="RanBD_NUP50"/>
    <property type="match status" value="1"/>
</dbReference>
<feature type="compositionally biased region" description="Low complexity" evidence="1">
    <location>
        <begin position="7"/>
        <end position="34"/>
    </location>
</feature>
<dbReference type="STRING" id="196109.A0A136J1F9"/>
<feature type="compositionally biased region" description="Polar residues" evidence="1">
    <location>
        <begin position="95"/>
        <end position="108"/>
    </location>
</feature>
<protein>
    <recommendedName>
        <fullName evidence="2">RanBD1 domain-containing protein</fullName>
    </recommendedName>
</protein>
<reference evidence="4" key="1">
    <citation type="submission" date="2016-02" db="EMBL/GenBank/DDBJ databases">
        <title>Draft genome sequence of Microdochium bolleyi, a fungal endophyte of beachgrass.</title>
        <authorList>
            <consortium name="DOE Joint Genome Institute"/>
            <person name="David A.S."/>
            <person name="May G."/>
            <person name="Haridas S."/>
            <person name="Lim J."/>
            <person name="Wang M."/>
            <person name="Labutti K."/>
            <person name="Lipzen A."/>
            <person name="Barry K."/>
            <person name="Grigoriev I.V."/>
        </authorList>
    </citation>
    <scope>NUCLEOTIDE SEQUENCE [LARGE SCALE GENOMIC DNA]</scope>
    <source>
        <strain evidence="4">J235TASD1</strain>
    </source>
</reference>
<dbReference type="Proteomes" id="UP000070501">
    <property type="component" value="Unassembled WGS sequence"/>
</dbReference>
<sequence>MFGGGASTTAPAKPATSFNFGASSSQANPAQSSSIFGSQPNGSSTTNGGPSFSFTQATPQRDSGTPKPLGLFASLVPPGGEGSTRGGSPMPAPSSIGTTPVNGTPEPQTQDDGDAEAPQEQLSLTEGGPGEEDETIVHEVRAKAIKFIPINKDADDDDARKSPWSTQGVGPLRVLKNKTTGTVRLLLRAEPRGHIALNKALLSDASYTAKDKTVNLMTSDDKGTSLETWVLQVKKPEFANELAAILEANKSANKK</sequence>
<dbReference type="PANTHER" id="PTHR38697">
    <property type="entry name" value="NUCLEAR PORE COMPLEX PROTEIN SIMILAR TO S. CEREVISIAE NUP2 (EUROFUNG)"/>
    <property type="match status" value="1"/>
</dbReference>
<dbReference type="InterPro" id="IPR053074">
    <property type="entry name" value="NPC_Nucleoporin"/>
</dbReference>
<gene>
    <name evidence="3" type="ORF">Micbo1qcDRAFT_163630</name>
</gene>
<evidence type="ECO:0000313" key="3">
    <source>
        <dbReference type="EMBL" id="KXJ90943.1"/>
    </source>
</evidence>
<accession>A0A136J1F9</accession>
<dbReference type="InterPro" id="IPR011993">
    <property type="entry name" value="PH-like_dom_sf"/>
</dbReference>
<evidence type="ECO:0000313" key="4">
    <source>
        <dbReference type="Proteomes" id="UP000070501"/>
    </source>
</evidence>
<dbReference type="Pfam" id="PF00638">
    <property type="entry name" value="Ran_BP1"/>
    <property type="match status" value="1"/>
</dbReference>
<feature type="compositionally biased region" description="Polar residues" evidence="1">
    <location>
        <begin position="35"/>
        <end position="63"/>
    </location>
</feature>
<feature type="region of interest" description="Disordered" evidence="1">
    <location>
        <begin position="1"/>
        <end position="134"/>
    </location>
</feature>
<keyword evidence="4" id="KW-1185">Reference proteome</keyword>
<evidence type="ECO:0000256" key="1">
    <source>
        <dbReference type="SAM" id="MobiDB-lite"/>
    </source>
</evidence>
<evidence type="ECO:0000259" key="2">
    <source>
        <dbReference type="PROSITE" id="PS50196"/>
    </source>
</evidence>
<dbReference type="PANTHER" id="PTHR38697:SF1">
    <property type="entry name" value="NUCLEAR PORE COMPLEX PROTEIN SIMILAR TO S. CEREVISIAE NUP2 (EUROFUNG)"/>
    <property type="match status" value="1"/>
</dbReference>
<dbReference type="Gene3D" id="2.30.29.30">
    <property type="entry name" value="Pleckstrin-homology domain (PH domain)/Phosphotyrosine-binding domain (PTB)"/>
    <property type="match status" value="1"/>
</dbReference>
<organism evidence="3 4">
    <name type="scientific">Microdochium bolleyi</name>
    <dbReference type="NCBI Taxonomy" id="196109"/>
    <lineage>
        <taxon>Eukaryota</taxon>
        <taxon>Fungi</taxon>
        <taxon>Dikarya</taxon>
        <taxon>Ascomycota</taxon>
        <taxon>Pezizomycotina</taxon>
        <taxon>Sordariomycetes</taxon>
        <taxon>Xylariomycetidae</taxon>
        <taxon>Xylariales</taxon>
        <taxon>Microdochiaceae</taxon>
        <taxon>Microdochium</taxon>
    </lineage>
</organism>
<dbReference type="SUPFAM" id="SSF50729">
    <property type="entry name" value="PH domain-like"/>
    <property type="match status" value="1"/>
</dbReference>